<name>A0A1M3TTT1_ASPLC</name>
<feature type="signal peptide" evidence="10">
    <location>
        <begin position="1"/>
        <end position="26"/>
    </location>
</feature>
<sequence length="499" mass="53335">MVTSFTTNMSLMLWYAVAGLASLGHASLEKRATDASAYCSDSSGTYKLSSIAAPIQGSGSPGSESTWKLSIDDTSSGHKQEITGFGAAVTDATVTSFNTLSSSTLQQLLNELMTSDGANFSLMRHTIGASDLSGDPVYTYDDNGNEADPSLSGFGLGDRGTAMAEMLATMKSLQSNLKVLGSPWSAPGWMKLNGVIDGDTTNNNLNDGYFTSGGTGSTGYSSAFAQYFVKYIQAYEALGATVDAITIQNEPLNSQSGYPTMYVYDYESAQLIQKYIGPALADAGLNTEIWAYDHNTDQTSYPQTVLDEASQYVDTVAWHCYATDVDWTVLSQFYSANPGVKQYMTECWTPASGSWHQAADFTMGPLQNYASGVMAWTLGTNTDDGPHLTSGGCDTCQGLVTINNDDSYTLNTAYYMMAQFSKFMPPGATVLNGTGSYTYSASEGLQSVASLNPDGTRTVVIENMFSNDIYLTLSTESGEEWSGNIPSESVTTWVLPALS</sequence>
<evidence type="ECO:0000256" key="1">
    <source>
        <dbReference type="ARBA" id="ARBA00004613"/>
    </source>
</evidence>
<organism evidence="13 14">
    <name type="scientific">Aspergillus luchuensis (strain CBS 106.47)</name>
    <dbReference type="NCBI Taxonomy" id="1137211"/>
    <lineage>
        <taxon>Eukaryota</taxon>
        <taxon>Fungi</taxon>
        <taxon>Dikarya</taxon>
        <taxon>Ascomycota</taxon>
        <taxon>Pezizomycotina</taxon>
        <taxon>Eurotiomycetes</taxon>
        <taxon>Eurotiomycetidae</taxon>
        <taxon>Eurotiales</taxon>
        <taxon>Aspergillaceae</taxon>
        <taxon>Aspergillus</taxon>
        <taxon>Aspergillus subgen. Circumdati</taxon>
    </lineage>
</organism>
<dbReference type="PANTHER" id="PTHR11069">
    <property type="entry name" value="GLUCOSYLCERAMIDASE"/>
    <property type="match status" value="1"/>
</dbReference>
<dbReference type="VEuPathDB" id="FungiDB:ASPFODRAFT_58763"/>
<dbReference type="Gene3D" id="3.20.20.80">
    <property type="entry name" value="Glycosidases"/>
    <property type="match status" value="1"/>
</dbReference>
<evidence type="ECO:0000256" key="8">
    <source>
        <dbReference type="ARBA" id="ARBA00038935"/>
    </source>
</evidence>
<evidence type="ECO:0000256" key="10">
    <source>
        <dbReference type="SAM" id="SignalP"/>
    </source>
</evidence>
<dbReference type="Proteomes" id="UP000184063">
    <property type="component" value="Unassembled WGS sequence"/>
</dbReference>
<reference evidence="14" key="1">
    <citation type="journal article" date="2017" name="Genome Biol.">
        <title>Comparative genomics reveals high biological diversity and specific adaptations in the industrially and medically important fungal genus Aspergillus.</title>
        <authorList>
            <person name="de Vries R.P."/>
            <person name="Riley R."/>
            <person name="Wiebenga A."/>
            <person name="Aguilar-Osorio G."/>
            <person name="Amillis S."/>
            <person name="Uchima C.A."/>
            <person name="Anderluh G."/>
            <person name="Asadollahi M."/>
            <person name="Askin M."/>
            <person name="Barry K."/>
            <person name="Battaglia E."/>
            <person name="Bayram O."/>
            <person name="Benocci T."/>
            <person name="Braus-Stromeyer S.A."/>
            <person name="Caldana C."/>
            <person name="Canovas D."/>
            <person name="Cerqueira G.C."/>
            <person name="Chen F."/>
            <person name="Chen W."/>
            <person name="Choi C."/>
            <person name="Clum A."/>
            <person name="Dos Santos R.A."/>
            <person name="Damasio A.R."/>
            <person name="Diallinas G."/>
            <person name="Emri T."/>
            <person name="Fekete E."/>
            <person name="Flipphi M."/>
            <person name="Freyberg S."/>
            <person name="Gallo A."/>
            <person name="Gournas C."/>
            <person name="Habgood R."/>
            <person name="Hainaut M."/>
            <person name="Harispe M.L."/>
            <person name="Henrissat B."/>
            <person name="Hilden K.S."/>
            <person name="Hope R."/>
            <person name="Hossain A."/>
            <person name="Karabika E."/>
            <person name="Karaffa L."/>
            <person name="Karanyi Z."/>
            <person name="Krasevec N."/>
            <person name="Kuo A."/>
            <person name="Kusch H."/>
            <person name="LaButti K."/>
            <person name="Lagendijk E.L."/>
            <person name="Lapidus A."/>
            <person name="Levasseur A."/>
            <person name="Lindquist E."/>
            <person name="Lipzen A."/>
            <person name="Logrieco A.F."/>
            <person name="MacCabe A."/>
            <person name="Maekelae M.R."/>
            <person name="Malavazi I."/>
            <person name="Melin P."/>
            <person name="Meyer V."/>
            <person name="Mielnichuk N."/>
            <person name="Miskei M."/>
            <person name="Molnar A.P."/>
            <person name="Mule G."/>
            <person name="Ngan C.Y."/>
            <person name="Orejas M."/>
            <person name="Orosz E."/>
            <person name="Ouedraogo J.P."/>
            <person name="Overkamp K.M."/>
            <person name="Park H.-S."/>
            <person name="Perrone G."/>
            <person name="Piumi F."/>
            <person name="Punt P.J."/>
            <person name="Ram A.F."/>
            <person name="Ramon A."/>
            <person name="Rauscher S."/>
            <person name="Record E."/>
            <person name="Riano-Pachon D.M."/>
            <person name="Robert V."/>
            <person name="Roehrig J."/>
            <person name="Ruller R."/>
            <person name="Salamov A."/>
            <person name="Salih N.S."/>
            <person name="Samson R.A."/>
            <person name="Sandor E."/>
            <person name="Sanguinetti M."/>
            <person name="Schuetze T."/>
            <person name="Sepcic K."/>
            <person name="Shelest E."/>
            <person name="Sherlock G."/>
            <person name="Sophianopoulou V."/>
            <person name="Squina F.M."/>
            <person name="Sun H."/>
            <person name="Susca A."/>
            <person name="Todd R.B."/>
            <person name="Tsang A."/>
            <person name="Unkles S.E."/>
            <person name="van de Wiele N."/>
            <person name="van Rossen-Uffink D."/>
            <person name="Oliveira J.V."/>
            <person name="Vesth T.C."/>
            <person name="Visser J."/>
            <person name="Yu J.-H."/>
            <person name="Zhou M."/>
            <person name="Andersen M.R."/>
            <person name="Archer D.B."/>
            <person name="Baker S.E."/>
            <person name="Benoit I."/>
            <person name="Brakhage A.A."/>
            <person name="Braus G.H."/>
            <person name="Fischer R."/>
            <person name="Frisvad J.C."/>
            <person name="Goldman G.H."/>
            <person name="Houbraken J."/>
            <person name="Oakley B."/>
            <person name="Pocsi I."/>
            <person name="Scazzocchio C."/>
            <person name="Seiboth B."/>
            <person name="vanKuyk P.A."/>
            <person name="Wortman J."/>
            <person name="Dyer P.S."/>
            <person name="Grigoriev I.V."/>
        </authorList>
    </citation>
    <scope>NUCLEOTIDE SEQUENCE [LARGE SCALE GENOMIC DNA]</scope>
    <source>
        <strain evidence="14">CBS 106.47</strain>
    </source>
</reference>
<evidence type="ECO:0000313" key="13">
    <source>
        <dbReference type="EMBL" id="OJZ90125.1"/>
    </source>
</evidence>
<dbReference type="Pfam" id="PF17189">
    <property type="entry name" value="Glyco_hydro_30C"/>
    <property type="match status" value="1"/>
</dbReference>
<dbReference type="GO" id="GO:0016020">
    <property type="term" value="C:membrane"/>
    <property type="evidence" value="ECO:0007669"/>
    <property type="project" value="GOC"/>
</dbReference>
<dbReference type="FunFam" id="3.20.20.80:FF:000128">
    <property type="entry name" value="Endo-1,6-beta-D-glucanase neg1"/>
    <property type="match status" value="1"/>
</dbReference>
<evidence type="ECO:0000256" key="5">
    <source>
        <dbReference type="ARBA" id="ARBA00022801"/>
    </source>
</evidence>
<proteinExistence type="inferred from homology"/>
<evidence type="ECO:0000259" key="12">
    <source>
        <dbReference type="Pfam" id="PF17189"/>
    </source>
</evidence>
<dbReference type="GO" id="GO:0046557">
    <property type="term" value="F:glucan endo-1,6-beta-glucosidase activity"/>
    <property type="evidence" value="ECO:0007669"/>
    <property type="project" value="UniProtKB-EC"/>
</dbReference>
<evidence type="ECO:0000259" key="11">
    <source>
        <dbReference type="Pfam" id="PF02055"/>
    </source>
</evidence>
<dbReference type="Gene3D" id="2.60.40.1180">
    <property type="entry name" value="Golgi alpha-mannosidase II"/>
    <property type="match status" value="1"/>
</dbReference>
<comment type="similarity">
    <text evidence="2 9">Belongs to the glycosyl hydrolase 30 family.</text>
</comment>
<comment type="catalytic activity">
    <reaction evidence="7">
        <text>Random hydrolysis of (1-&gt;6)-linkages in (1-&gt;6)-beta-D-glucans.</text>
        <dbReference type="EC" id="3.2.1.75"/>
    </reaction>
</comment>
<keyword evidence="4 10" id="KW-0732">Signal</keyword>
<evidence type="ECO:0000313" key="14">
    <source>
        <dbReference type="Proteomes" id="UP000184063"/>
    </source>
</evidence>
<dbReference type="GO" id="GO:0006680">
    <property type="term" value="P:glucosylceramide catabolic process"/>
    <property type="evidence" value="ECO:0007669"/>
    <property type="project" value="TreeGrafter"/>
</dbReference>
<dbReference type="AlphaFoldDB" id="A0A1M3TTT1"/>
<dbReference type="GO" id="GO:0005576">
    <property type="term" value="C:extracellular region"/>
    <property type="evidence" value="ECO:0007669"/>
    <property type="project" value="UniProtKB-SubCell"/>
</dbReference>
<feature type="domain" description="Glycosyl hydrolase family 30 TIM-barrel" evidence="11">
    <location>
        <begin position="82"/>
        <end position="424"/>
    </location>
</feature>
<dbReference type="EC" id="3.2.1.75" evidence="8"/>
<feature type="domain" description="Glycosyl hydrolase family 30 beta sandwich" evidence="12">
    <location>
        <begin position="441"/>
        <end position="493"/>
    </location>
</feature>
<dbReference type="SUPFAM" id="SSF51445">
    <property type="entry name" value="(Trans)glycosidases"/>
    <property type="match status" value="1"/>
</dbReference>
<dbReference type="GO" id="GO:0004348">
    <property type="term" value="F:glucosylceramidase activity"/>
    <property type="evidence" value="ECO:0007669"/>
    <property type="project" value="InterPro"/>
</dbReference>
<keyword evidence="5 9" id="KW-0378">Hydrolase</keyword>
<dbReference type="OrthoDB" id="2160638at2759"/>
<dbReference type="InterPro" id="IPR017853">
    <property type="entry name" value="GH"/>
</dbReference>
<dbReference type="EMBL" id="KV878238">
    <property type="protein sequence ID" value="OJZ90125.1"/>
    <property type="molecule type" value="Genomic_DNA"/>
</dbReference>
<protein>
    <recommendedName>
        <fullName evidence="8">glucan endo-1,6-beta-glucosidase</fullName>
        <ecNumber evidence="8">3.2.1.75</ecNumber>
    </recommendedName>
</protein>
<evidence type="ECO:0000256" key="6">
    <source>
        <dbReference type="ARBA" id="ARBA00023295"/>
    </source>
</evidence>
<gene>
    <name evidence="13" type="ORF">ASPFODRAFT_58763</name>
</gene>
<evidence type="ECO:0000256" key="2">
    <source>
        <dbReference type="ARBA" id="ARBA00005382"/>
    </source>
</evidence>
<dbReference type="InterPro" id="IPR013780">
    <property type="entry name" value="Glyco_hydro_b"/>
</dbReference>
<dbReference type="InterPro" id="IPR001139">
    <property type="entry name" value="Glyco_hydro_30"/>
</dbReference>
<dbReference type="PANTHER" id="PTHR11069:SF23">
    <property type="entry name" value="LYSOSOMAL ACID GLUCOSYLCERAMIDASE"/>
    <property type="match status" value="1"/>
</dbReference>
<evidence type="ECO:0000256" key="3">
    <source>
        <dbReference type="ARBA" id="ARBA00022525"/>
    </source>
</evidence>
<evidence type="ECO:0000256" key="4">
    <source>
        <dbReference type="ARBA" id="ARBA00022729"/>
    </source>
</evidence>
<keyword evidence="6 9" id="KW-0326">Glycosidase</keyword>
<dbReference type="InterPro" id="IPR033452">
    <property type="entry name" value="GH30_C"/>
</dbReference>
<evidence type="ECO:0000256" key="7">
    <source>
        <dbReference type="ARBA" id="ARBA00036633"/>
    </source>
</evidence>
<evidence type="ECO:0000256" key="9">
    <source>
        <dbReference type="RuleBase" id="RU361188"/>
    </source>
</evidence>
<accession>A0A1M3TTT1</accession>
<dbReference type="InterPro" id="IPR033453">
    <property type="entry name" value="Glyco_hydro_30_TIM-barrel"/>
</dbReference>
<feature type="chain" id="PRO_5012612275" description="glucan endo-1,6-beta-glucosidase" evidence="10">
    <location>
        <begin position="27"/>
        <end position="499"/>
    </location>
</feature>
<keyword evidence="3" id="KW-0964">Secreted</keyword>
<dbReference type="Pfam" id="PF02055">
    <property type="entry name" value="Glyco_hydro_30"/>
    <property type="match status" value="1"/>
</dbReference>
<comment type="subcellular location">
    <subcellularLocation>
        <location evidence="1">Secreted</location>
    </subcellularLocation>
</comment>